<dbReference type="AlphaFoldDB" id="A0A512PIJ1"/>
<organism evidence="2 3">
    <name type="scientific">Cellulomonas soli</name>
    <dbReference type="NCBI Taxonomy" id="931535"/>
    <lineage>
        <taxon>Bacteria</taxon>
        <taxon>Bacillati</taxon>
        <taxon>Actinomycetota</taxon>
        <taxon>Actinomycetes</taxon>
        <taxon>Micrococcales</taxon>
        <taxon>Cellulomonadaceae</taxon>
        <taxon>Cellulomonas</taxon>
    </lineage>
</organism>
<evidence type="ECO:0000313" key="3">
    <source>
        <dbReference type="Proteomes" id="UP000321798"/>
    </source>
</evidence>
<name>A0A512PIJ1_9CELL</name>
<keyword evidence="1" id="KW-0812">Transmembrane</keyword>
<keyword evidence="1" id="KW-1133">Transmembrane helix</keyword>
<dbReference type="EMBL" id="BKAL01000019">
    <property type="protein sequence ID" value="GEP70952.1"/>
    <property type="molecule type" value="Genomic_DNA"/>
</dbReference>
<protein>
    <submittedName>
        <fullName evidence="2">Uncharacterized protein</fullName>
    </submittedName>
</protein>
<gene>
    <name evidence="2" type="ORF">CSO01_36670</name>
</gene>
<keyword evidence="3" id="KW-1185">Reference proteome</keyword>
<evidence type="ECO:0000313" key="2">
    <source>
        <dbReference type="EMBL" id="GEP70952.1"/>
    </source>
</evidence>
<feature type="transmembrane region" description="Helical" evidence="1">
    <location>
        <begin position="45"/>
        <end position="63"/>
    </location>
</feature>
<comment type="caution">
    <text evidence="2">The sequence shown here is derived from an EMBL/GenBank/DDBJ whole genome shotgun (WGS) entry which is preliminary data.</text>
</comment>
<reference evidence="2 3" key="1">
    <citation type="submission" date="2019-07" db="EMBL/GenBank/DDBJ databases">
        <title>Whole genome shotgun sequence of Cellulomonas soli NBRC 109434.</title>
        <authorList>
            <person name="Hosoyama A."/>
            <person name="Uohara A."/>
            <person name="Ohji S."/>
            <person name="Ichikawa N."/>
        </authorList>
    </citation>
    <scope>NUCLEOTIDE SEQUENCE [LARGE SCALE GENOMIC DNA]</scope>
    <source>
        <strain evidence="2 3">NBRC 109434</strain>
    </source>
</reference>
<proteinExistence type="predicted"/>
<dbReference type="Proteomes" id="UP000321798">
    <property type="component" value="Unassembled WGS sequence"/>
</dbReference>
<evidence type="ECO:0000256" key="1">
    <source>
        <dbReference type="SAM" id="Phobius"/>
    </source>
</evidence>
<dbReference type="RefSeq" id="WP_146954719.1">
    <property type="nucleotide sequence ID" value="NZ_BAABBJ010000013.1"/>
</dbReference>
<feature type="transmembrane region" description="Helical" evidence="1">
    <location>
        <begin position="20"/>
        <end position="39"/>
    </location>
</feature>
<keyword evidence="1" id="KW-0472">Membrane</keyword>
<sequence length="123" mass="13312">MRESTPSLARHQAAVAQAVWWAPSHVIAILGLVGGFGSLLTGQPIAVTLCAFSIVVIAGTSQIRTRHEFRRGWMYGYESAVRTALQYQVGATPDVEVRAAVHGDPIPEPWEVHVSPVLARRAS</sequence>
<accession>A0A512PIJ1</accession>
<dbReference type="OrthoDB" id="4829247at2"/>